<sequence>MKYSFKKLPDSIIEAEVVLEHKEFLEYYQPVYDAALQSVHLKGFRPGTAPKEMAEKSVDKEKVFEEAADKTVRDNLQEITEDNNWQLIAQPKVEITETNPQANLGLKYKLTLTVFPEVKLGDYKKIAREELKNKKVMEVKDGDIQKTIDWVLNSRAKLVRVNREARKGDAVKVQFSGTVKGKAAEGLTEKNDQFILGQGKFIAGFEEKIEERKEGDNLEFSLSFPEDYWKEDLRGQEVDFKATVQEVFDRQLPELTDEFVKNLGKFEKAEDFKNSVREGLKKELEEKEKERIRLVILEKIITNSKMEIPKIMTDKTLGNMLAEYQSFSGAEPKDEESRKMMEAKARNSVAGNLVLYQLAKDEKLEPSQEEIEAETSKFLANAGLGNSQNIDQQKIYDYTYGVVKNRKVFEYLEGLK</sequence>
<comment type="similarity">
    <text evidence="2 11 13">Belongs to the FKBP-type PPIase family. Tig subfamily.</text>
</comment>
<dbReference type="Gene3D" id="3.10.50.40">
    <property type="match status" value="1"/>
</dbReference>
<dbReference type="Pfam" id="PF05697">
    <property type="entry name" value="Trigger_N"/>
    <property type="match status" value="1"/>
</dbReference>
<dbReference type="PANTHER" id="PTHR30560">
    <property type="entry name" value="TRIGGER FACTOR CHAPERONE AND PEPTIDYL-PROLYL CIS/TRANS ISOMERASE"/>
    <property type="match status" value="1"/>
</dbReference>
<dbReference type="SUPFAM" id="SSF102735">
    <property type="entry name" value="Trigger factor ribosome-binding domain"/>
    <property type="match status" value="1"/>
</dbReference>
<evidence type="ECO:0000256" key="14">
    <source>
        <dbReference type="SAM" id="Coils"/>
    </source>
</evidence>
<proteinExistence type="inferred from homology"/>
<dbReference type="Pfam" id="PF05698">
    <property type="entry name" value="Trigger_C"/>
    <property type="match status" value="1"/>
</dbReference>
<dbReference type="SUPFAM" id="SSF54534">
    <property type="entry name" value="FKBP-like"/>
    <property type="match status" value="1"/>
</dbReference>
<keyword evidence="7 11" id="KW-0143">Chaperone</keyword>
<dbReference type="STRING" id="1798404.A3B92_03200"/>
<keyword evidence="11" id="KW-0963">Cytoplasm</keyword>
<comment type="domain">
    <text evidence="11">Consists of 3 domains; the N-terminus binds the ribosome, the middle domain has PPIase activity, while the C-terminus has intrinsic chaperone activity on its own.</text>
</comment>
<dbReference type="InterPro" id="IPR001179">
    <property type="entry name" value="PPIase_FKBP_dom"/>
</dbReference>
<evidence type="ECO:0000256" key="1">
    <source>
        <dbReference type="ARBA" id="ARBA00000971"/>
    </source>
</evidence>
<dbReference type="NCBIfam" id="TIGR00115">
    <property type="entry name" value="tig"/>
    <property type="match status" value="1"/>
</dbReference>
<evidence type="ECO:0000256" key="6">
    <source>
        <dbReference type="ARBA" id="ARBA00023110"/>
    </source>
</evidence>
<dbReference type="InterPro" id="IPR046357">
    <property type="entry name" value="PPIase_dom_sf"/>
</dbReference>
<evidence type="ECO:0000256" key="9">
    <source>
        <dbReference type="ARBA" id="ARBA00023306"/>
    </source>
</evidence>
<evidence type="ECO:0000256" key="4">
    <source>
        <dbReference type="ARBA" id="ARBA00016902"/>
    </source>
</evidence>
<feature type="domain" description="PPIase FKBP-type" evidence="15">
    <location>
        <begin position="168"/>
        <end position="256"/>
    </location>
</feature>
<dbReference type="GO" id="GO:0043022">
    <property type="term" value="F:ribosome binding"/>
    <property type="evidence" value="ECO:0007669"/>
    <property type="project" value="TreeGrafter"/>
</dbReference>
<feature type="coiled-coil region" evidence="14">
    <location>
        <begin position="270"/>
        <end position="297"/>
    </location>
</feature>
<keyword evidence="5 11" id="KW-0132">Cell division</keyword>
<dbReference type="SUPFAM" id="SSF109998">
    <property type="entry name" value="Triger factor/SurA peptide-binding domain-like"/>
    <property type="match status" value="1"/>
</dbReference>
<comment type="caution">
    <text evidence="16">The sequence shown here is derived from an EMBL/GenBank/DDBJ whole genome shotgun (WGS) entry which is preliminary data.</text>
</comment>
<dbReference type="PANTHER" id="PTHR30560:SF3">
    <property type="entry name" value="TRIGGER FACTOR-LIKE PROTEIN TIG, CHLOROPLASTIC"/>
    <property type="match status" value="1"/>
</dbReference>
<evidence type="ECO:0000259" key="15">
    <source>
        <dbReference type="PROSITE" id="PS50059"/>
    </source>
</evidence>
<dbReference type="EMBL" id="MHJG01000020">
    <property type="protein sequence ID" value="OGY63632.1"/>
    <property type="molecule type" value="Genomic_DNA"/>
</dbReference>
<dbReference type="InterPro" id="IPR008881">
    <property type="entry name" value="Trigger_fac_ribosome-bd_bac"/>
</dbReference>
<dbReference type="InterPro" id="IPR005215">
    <property type="entry name" value="Trig_fac"/>
</dbReference>
<protein>
    <recommendedName>
        <fullName evidence="4 11">Trigger factor</fullName>
        <shortName evidence="11">TF</shortName>
        <ecNumber evidence="3 11">5.2.1.8</ecNumber>
    </recommendedName>
    <alternativeName>
        <fullName evidence="10 11">PPIase</fullName>
    </alternativeName>
</protein>
<dbReference type="InterPro" id="IPR037041">
    <property type="entry name" value="Trigger_fac_C_sf"/>
</dbReference>
<dbReference type="GO" id="GO:0043335">
    <property type="term" value="P:protein unfolding"/>
    <property type="evidence" value="ECO:0007669"/>
    <property type="project" value="TreeGrafter"/>
</dbReference>
<dbReference type="Pfam" id="PF00254">
    <property type="entry name" value="FKBP_C"/>
    <property type="match status" value="1"/>
</dbReference>
<dbReference type="FunFam" id="3.10.50.40:FF:000001">
    <property type="entry name" value="Trigger factor"/>
    <property type="match status" value="1"/>
</dbReference>
<name>A0A1G1ZGE5_9BACT</name>
<reference evidence="16 17" key="1">
    <citation type="journal article" date="2016" name="Nat. Commun.">
        <title>Thousands of microbial genomes shed light on interconnected biogeochemical processes in an aquifer system.</title>
        <authorList>
            <person name="Anantharaman K."/>
            <person name="Brown C.T."/>
            <person name="Hug L.A."/>
            <person name="Sharon I."/>
            <person name="Castelle C.J."/>
            <person name="Probst A.J."/>
            <person name="Thomas B.C."/>
            <person name="Singh A."/>
            <person name="Wilkins M.J."/>
            <person name="Karaoz U."/>
            <person name="Brodie E.L."/>
            <person name="Williams K.H."/>
            <person name="Hubbard S.S."/>
            <person name="Banfield J.F."/>
        </authorList>
    </citation>
    <scope>NUCLEOTIDE SEQUENCE [LARGE SCALE GENOMIC DNA]</scope>
</reference>
<evidence type="ECO:0000313" key="17">
    <source>
        <dbReference type="Proteomes" id="UP000177960"/>
    </source>
</evidence>
<evidence type="ECO:0000256" key="2">
    <source>
        <dbReference type="ARBA" id="ARBA00005464"/>
    </source>
</evidence>
<evidence type="ECO:0000256" key="10">
    <source>
        <dbReference type="ARBA" id="ARBA00029986"/>
    </source>
</evidence>
<evidence type="ECO:0000256" key="8">
    <source>
        <dbReference type="ARBA" id="ARBA00023235"/>
    </source>
</evidence>
<dbReference type="AlphaFoldDB" id="A0A1G1ZGE5"/>
<keyword evidence="9 11" id="KW-0131">Cell cycle</keyword>
<dbReference type="PROSITE" id="PS50059">
    <property type="entry name" value="FKBP_PPIASE"/>
    <property type="match status" value="1"/>
</dbReference>
<dbReference type="GO" id="GO:0051301">
    <property type="term" value="P:cell division"/>
    <property type="evidence" value="ECO:0007669"/>
    <property type="project" value="UniProtKB-KW"/>
</dbReference>
<dbReference type="EC" id="5.2.1.8" evidence="3 11"/>
<keyword evidence="6 11" id="KW-0697">Rotamase</keyword>
<dbReference type="HAMAP" id="MF_00303">
    <property type="entry name" value="Trigger_factor_Tig"/>
    <property type="match status" value="1"/>
</dbReference>
<dbReference type="InterPro" id="IPR008880">
    <property type="entry name" value="Trigger_fac_C"/>
</dbReference>
<dbReference type="Gene3D" id="3.30.70.1050">
    <property type="entry name" value="Trigger factor ribosome-binding domain"/>
    <property type="match status" value="1"/>
</dbReference>
<keyword evidence="8 11" id="KW-0413">Isomerase</keyword>
<gene>
    <name evidence="11" type="primary">tig</name>
    <name evidence="16" type="ORF">A3B92_03200</name>
</gene>
<dbReference type="GO" id="GO:0051083">
    <property type="term" value="P:'de novo' cotranslational protein folding"/>
    <property type="evidence" value="ECO:0007669"/>
    <property type="project" value="TreeGrafter"/>
</dbReference>
<comment type="catalytic activity">
    <reaction evidence="1 11 12">
        <text>[protein]-peptidylproline (omega=180) = [protein]-peptidylproline (omega=0)</text>
        <dbReference type="Rhea" id="RHEA:16237"/>
        <dbReference type="Rhea" id="RHEA-COMP:10747"/>
        <dbReference type="Rhea" id="RHEA-COMP:10748"/>
        <dbReference type="ChEBI" id="CHEBI:83833"/>
        <dbReference type="ChEBI" id="CHEBI:83834"/>
        <dbReference type="EC" id="5.2.1.8"/>
    </reaction>
</comment>
<dbReference type="GO" id="GO:0044183">
    <property type="term" value="F:protein folding chaperone"/>
    <property type="evidence" value="ECO:0007669"/>
    <property type="project" value="TreeGrafter"/>
</dbReference>
<evidence type="ECO:0000256" key="12">
    <source>
        <dbReference type="PROSITE-ProRule" id="PRU00277"/>
    </source>
</evidence>
<dbReference type="GO" id="GO:0003755">
    <property type="term" value="F:peptidyl-prolyl cis-trans isomerase activity"/>
    <property type="evidence" value="ECO:0007669"/>
    <property type="project" value="UniProtKB-UniRule"/>
</dbReference>
<organism evidence="16 17">
    <name type="scientific">Candidatus Harrisonbacteria bacterium RIFCSPHIGHO2_02_FULL_42_16</name>
    <dbReference type="NCBI Taxonomy" id="1798404"/>
    <lineage>
        <taxon>Bacteria</taxon>
        <taxon>Candidatus Harrisoniibacteriota</taxon>
    </lineage>
</organism>
<comment type="function">
    <text evidence="11">Involved in protein export. Acts as a chaperone by maintaining the newly synthesized protein in an open conformation. Functions as a peptidyl-prolyl cis-trans isomerase.</text>
</comment>
<dbReference type="InterPro" id="IPR036611">
    <property type="entry name" value="Trigger_fac_ribosome-bd_sf"/>
</dbReference>
<comment type="subcellular location">
    <subcellularLocation>
        <location evidence="11">Cytoplasm</location>
    </subcellularLocation>
    <text evidence="11">About half TF is bound to the ribosome near the polypeptide exit tunnel while the other half is free in the cytoplasm.</text>
</comment>
<dbReference type="PIRSF" id="PIRSF003095">
    <property type="entry name" value="Trigger_factor"/>
    <property type="match status" value="1"/>
</dbReference>
<evidence type="ECO:0000256" key="7">
    <source>
        <dbReference type="ARBA" id="ARBA00023186"/>
    </source>
</evidence>
<dbReference type="Proteomes" id="UP000177960">
    <property type="component" value="Unassembled WGS sequence"/>
</dbReference>
<accession>A0A1G1ZGE5</accession>
<evidence type="ECO:0000256" key="13">
    <source>
        <dbReference type="RuleBase" id="RU003914"/>
    </source>
</evidence>
<dbReference type="GO" id="GO:0005737">
    <property type="term" value="C:cytoplasm"/>
    <property type="evidence" value="ECO:0007669"/>
    <property type="project" value="UniProtKB-SubCell"/>
</dbReference>
<keyword evidence="14" id="KW-0175">Coiled coil</keyword>
<dbReference type="GO" id="GO:0015031">
    <property type="term" value="P:protein transport"/>
    <property type="evidence" value="ECO:0007669"/>
    <property type="project" value="UniProtKB-UniRule"/>
</dbReference>
<evidence type="ECO:0000256" key="3">
    <source>
        <dbReference type="ARBA" id="ARBA00013194"/>
    </source>
</evidence>
<evidence type="ECO:0000256" key="5">
    <source>
        <dbReference type="ARBA" id="ARBA00022618"/>
    </source>
</evidence>
<evidence type="ECO:0000256" key="11">
    <source>
        <dbReference type="HAMAP-Rule" id="MF_00303"/>
    </source>
</evidence>
<dbReference type="InterPro" id="IPR027304">
    <property type="entry name" value="Trigger_fact/SurA_dom_sf"/>
</dbReference>
<dbReference type="Gene3D" id="1.10.3120.10">
    <property type="entry name" value="Trigger factor, C-terminal domain"/>
    <property type="match status" value="1"/>
</dbReference>
<evidence type="ECO:0000313" key="16">
    <source>
        <dbReference type="EMBL" id="OGY63632.1"/>
    </source>
</evidence>